<name>A0A0E1W0A2_BURPE</name>
<dbReference type="Proteomes" id="UP000001812">
    <property type="component" value="Chromosome II"/>
</dbReference>
<accession>A0A0E1W0A2</accession>
<organism evidence="1">
    <name type="scientific">Burkholderia pseudomallei 1710a</name>
    <dbReference type="NCBI Taxonomy" id="320371"/>
    <lineage>
        <taxon>Bacteria</taxon>
        <taxon>Pseudomonadati</taxon>
        <taxon>Pseudomonadota</taxon>
        <taxon>Betaproteobacteria</taxon>
        <taxon>Burkholderiales</taxon>
        <taxon>Burkholderiaceae</taxon>
        <taxon>Burkholderia</taxon>
        <taxon>pseudomallei group</taxon>
    </lineage>
</organism>
<dbReference type="EMBL" id="CM000833">
    <property type="protein sequence ID" value="EET05829.1"/>
    <property type="molecule type" value="Genomic_DNA"/>
</dbReference>
<evidence type="ECO:0000313" key="1">
    <source>
        <dbReference type="EMBL" id="EET05829.1"/>
    </source>
</evidence>
<dbReference type="HOGENOM" id="CLU_2841349_0_0_4"/>
<protein>
    <submittedName>
        <fullName evidence="1">Uncharacterized protein</fullName>
    </submittedName>
</protein>
<sequence length="65" mass="7114">MRIALSAGGRYSGVTLYLPHAARHRHRRIRYPVSGIRSLASGVDTSGIAPAWPFPQLLLASLWTS</sequence>
<dbReference type="AlphaFoldDB" id="A0A0E1W0A2"/>
<reference evidence="1" key="1">
    <citation type="submission" date="2009-05" db="EMBL/GenBank/DDBJ databases">
        <authorList>
            <person name="Harkins D.M."/>
            <person name="DeShazer D."/>
            <person name="Woods D.E."/>
            <person name="Brinkac L.M."/>
            <person name="Brown K.A."/>
            <person name="Hung G.C."/>
            <person name="Tuanyok A."/>
            <person name="Zhang B."/>
            <person name="Nierman W.C."/>
        </authorList>
    </citation>
    <scope>NUCLEOTIDE SEQUENCE [LARGE SCALE GENOMIC DNA]</scope>
    <source>
        <strain evidence="1">1710a</strain>
    </source>
</reference>
<proteinExistence type="predicted"/>
<gene>
    <name evidence="1" type="ORF">BURPS1710A_A3370</name>
</gene>